<dbReference type="PANTHER" id="PTHR45128">
    <property type="entry name" value="METHYLTRANSFERASE TYPE 11"/>
    <property type="match status" value="1"/>
</dbReference>
<accession>A0ABW0MYV0</accession>
<dbReference type="Pfam" id="PF21320">
    <property type="entry name" value="WHD_Rv2258c"/>
    <property type="match status" value="1"/>
</dbReference>
<evidence type="ECO:0000313" key="4">
    <source>
        <dbReference type="Proteomes" id="UP001595956"/>
    </source>
</evidence>
<dbReference type="InterPro" id="IPR053173">
    <property type="entry name" value="SAM-binding_MTase"/>
</dbReference>
<dbReference type="RefSeq" id="WP_345170956.1">
    <property type="nucleotide sequence ID" value="NZ_BAABFQ010000003.1"/>
</dbReference>
<dbReference type="Proteomes" id="UP001595956">
    <property type="component" value="Unassembled WGS sequence"/>
</dbReference>
<dbReference type="Pfam" id="PF13847">
    <property type="entry name" value="Methyltransf_31"/>
    <property type="match status" value="1"/>
</dbReference>
<feature type="domain" description="Methyltransferase" evidence="1">
    <location>
        <begin position="175"/>
        <end position="287"/>
    </location>
</feature>
<dbReference type="EMBL" id="JBHSMD010000002">
    <property type="protein sequence ID" value="MFC5492618.1"/>
    <property type="molecule type" value="Genomic_DNA"/>
</dbReference>
<reference evidence="4" key="1">
    <citation type="journal article" date="2019" name="Int. J. Syst. Evol. Microbiol.">
        <title>The Global Catalogue of Microorganisms (GCM) 10K type strain sequencing project: providing services to taxonomists for standard genome sequencing and annotation.</title>
        <authorList>
            <consortium name="The Broad Institute Genomics Platform"/>
            <consortium name="The Broad Institute Genome Sequencing Center for Infectious Disease"/>
            <person name="Wu L."/>
            <person name="Ma J."/>
        </authorList>
    </citation>
    <scope>NUCLEOTIDE SEQUENCE [LARGE SCALE GENOMIC DNA]</scope>
    <source>
        <strain evidence="4">KACC 13778</strain>
    </source>
</reference>
<evidence type="ECO:0000259" key="1">
    <source>
        <dbReference type="Pfam" id="PF13847"/>
    </source>
</evidence>
<dbReference type="GO" id="GO:0008168">
    <property type="term" value="F:methyltransferase activity"/>
    <property type="evidence" value="ECO:0007669"/>
    <property type="project" value="UniProtKB-KW"/>
</dbReference>
<sequence>MTIQTEIDPTAVEEFYGKVAVDQAAAYNAVLVYLGDRLGLWRTLASVDAVTSAQLAERSGLAERYLREWLSAQAAAGYVQYDAATASFSLTAEAAMVLADETGPAFAAATYEVIAAVWAATDKLANAYVTGDGVAWHDHDPRLYTGVDRFYSVAYRNSLVAEWLPGVDGLVERLERGIRVADVGCGLGTATILMAEAFPRSTFVGIDSHEESVRRARVAAQGAGVADRVRFEVGDASAYDGAFDLVCFFDAVHDMGDPVGVLAHARSLLAPGGVAFAVEPYAEDRLEDNLLNPVALPFYAASSCLCVPHSIADGGAALGAQAGPAKLTAAFVEAGFSSARVAAASVGNLVIEARP</sequence>
<dbReference type="InterPro" id="IPR036388">
    <property type="entry name" value="WH-like_DNA-bd_sf"/>
</dbReference>
<dbReference type="GO" id="GO:0032259">
    <property type="term" value="P:methylation"/>
    <property type="evidence" value="ECO:0007669"/>
    <property type="project" value="UniProtKB-KW"/>
</dbReference>
<evidence type="ECO:0000313" key="3">
    <source>
        <dbReference type="EMBL" id="MFC5492618.1"/>
    </source>
</evidence>
<proteinExistence type="predicted"/>
<comment type="caution">
    <text evidence="3">The sequence shown here is derived from an EMBL/GenBank/DDBJ whole genome shotgun (WGS) entry which is preliminary data.</text>
</comment>
<dbReference type="Gene3D" id="3.40.50.150">
    <property type="entry name" value="Vaccinia Virus protein VP39"/>
    <property type="match status" value="1"/>
</dbReference>
<dbReference type="PANTHER" id="PTHR45128:SF2">
    <property type="entry name" value="METHYLTRANSFERASE DOMAIN-CONTAINING PROTEIN"/>
    <property type="match status" value="1"/>
</dbReference>
<dbReference type="SUPFAM" id="SSF53335">
    <property type="entry name" value="S-adenosyl-L-methionine-dependent methyltransferases"/>
    <property type="match status" value="1"/>
</dbReference>
<feature type="domain" description="S-adenosylmethionine-dependent methyltransferase Rv2258c-like winged HTH" evidence="2">
    <location>
        <begin position="28"/>
        <end position="99"/>
    </location>
</feature>
<dbReference type="InterPro" id="IPR029063">
    <property type="entry name" value="SAM-dependent_MTases_sf"/>
</dbReference>
<dbReference type="SUPFAM" id="SSF46785">
    <property type="entry name" value="Winged helix' DNA-binding domain"/>
    <property type="match status" value="1"/>
</dbReference>
<dbReference type="InterPro" id="IPR036390">
    <property type="entry name" value="WH_DNA-bd_sf"/>
</dbReference>
<keyword evidence="4" id="KW-1185">Reference proteome</keyword>
<dbReference type="InterPro" id="IPR048711">
    <property type="entry name" value="WHD_Rv2258c"/>
</dbReference>
<name>A0ABW0MYV0_9ACTN</name>
<organism evidence="3 4">
    <name type="scientific">Nocardioides caricicola</name>
    <dbReference type="NCBI Taxonomy" id="634770"/>
    <lineage>
        <taxon>Bacteria</taxon>
        <taxon>Bacillati</taxon>
        <taxon>Actinomycetota</taxon>
        <taxon>Actinomycetes</taxon>
        <taxon>Propionibacteriales</taxon>
        <taxon>Nocardioidaceae</taxon>
        <taxon>Nocardioides</taxon>
    </lineage>
</organism>
<keyword evidence="3" id="KW-0489">Methyltransferase</keyword>
<protein>
    <submittedName>
        <fullName evidence="3">Class I SAM-dependent methyltransferase</fullName>
    </submittedName>
</protein>
<evidence type="ECO:0000259" key="2">
    <source>
        <dbReference type="Pfam" id="PF21320"/>
    </source>
</evidence>
<gene>
    <name evidence="3" type="ORF">ACFPKY_05895</name>
</gene>
<dbReference type="Gene3D" id="1.10.10.10">
    <property type="entry name" value="Winged helix-like DNA-binding domain superfamily/Winged helix DNA-binding domain"/>
    <property type="match status" value="1"/>
</dbReference>
<keyword evidence="3" id="KW-0808">Transferase</keyword>
<dbReference type="InterPro" id="IPR025714">
    <property type="entry name" value="Methyltranfer_dom"/>
</dbReference>
<dbReference type="CDD" id="cd02440">
    <property type="entry name" value="AdoMet_MTases"/>
    <property type="match status" value="1"/>
</dbReference>